<accession>A0A8H3DS40</accession>
<keyword evidence="2" id="KW-0547">Nucleotide-binding</keyword>
<dbReference type="SUPFAM" id="SSF48334">
    <property type="entry name" value="DNA repair protein MutS, domain III"/>
    <property type="match status" value="1"/>
</dbReference>
<dbReference type="Gene3D" id="3.40.50.300">
    <property type="entry name" value="P-loop containing nucleotide triphosphate hydrolases"/>
    <property type="match status" value="1"/>
</dbReference>
<protein>
    <recommendedName>
        <fullName evidence="6">DNA mismatch repair proteins mutS family domain-containing protein</fullName>
    </recommendedName>
</protein>
<name>A0A8H3DS40_9AGAM</name>
<organism evidence="7 8">
    <name type="scientific">Rhizoctonia solani</name>
    <dbReference type="NCBI Taxonomy" id="456999"/>
    <lineage>
        <taxon>Eukaryota</taxon>
        <taxon>Fungi</taxon>
        <taxon>Dikarya</taxon>
        <taxon>Basidiomycota</taxon>
        <taxon>Agaricomycotina</taxon>
        <taxon>Agaricomycetes</taxon>
        <taxon>Cantharellales</taxon>
        <taxon>Ceratobasidiaceae</taxon>
        <taxon>Rhizoctonia</taxon>
    </lineage>
</organism>
<keyword evidence="3" id="KW-0067">ATP-binding</keyword>
<keyword evidence="4" id="KW-0238">DNA-binding</keyword>
<gene>
    <name evidence="7" type="ORF">RDB_LOCUS25437</name>
</gene>
<dbReference type="PANTHER" id="PTHR11361">
    <property type="entry name" value="DNA MISMATCH REPAIR PROTEIN MUTS FAMILY MEMBER"/>
    <property type="match status" value="1"/>
</dbReference>
<dbReference type="AlphaFoldDB" id="A0A8H3DS40"/>
<dbReference type="EMBL" id="CAJNJQ010000513">
    <property type="protein sequence ID" value="CAE7083338.1"/>
    <property type="molecule type" value="Genomic_DNA"/>
</dbReference>
<feature type="compositionally biased region" description="Polar residues" evidence="5">
    <location>
        <begin position="1"/>
        <end position="10"/>
    </location>
</feature>
<dbReference type="SUPFAM" id="SSF52540">
    <property type="entry name" value="P-loop containing nucleoside triphosphate hydrolases"/>
    <property type="match status" value="1"/>
</dbReference>
<dbReference type="InterPro" id="IPR007696">
    <property type="entry name" value="DNA_mismatch_repair_MutS_core"/>
</dbReference>
<dbReference type="Proteomes" id="UP000663827">
    <property type="component" value="Unassembled WGS sequence"/>
</dbReference>
<dbReference type="InterPro" id="IPR000432">
    <property type="entry name" value="DNA_mismatch_repair_MutS_C"/>
</dbReference>
<comment type="caution">
    <text evidence="7">The sequence shown here is derived from an EMBL/GenBank/DDBJ whole genome shotgun (WGS) entry which is preliminary data.</text>
</comment>
<dbReference type="PANTHER" id="PTHR11361:SF20">
    <property type="entry name" value="MUTS PROTEIN HOMOLOG 5"/>
    <property type="match status" value="1"/>
</dbReference>
<dbReference type="GO" id="GO:0005634">
    <property type="term" value="C:nucleus"/>
    <property type="evidence" value="ECO:0007669"/>
    <property type="project" value="TreeGrafter"/>
</dbReference>
<dbReference type="InterPro" id="IPR036187">
    <property type="entry name" value="DNA_mismatch_repair_MutS_sf"/>
</dbReference>
<reference evidence="7" key="1">
    <citation type="submission" date="2021-01" db="EMBL/GenBank/DDBJ databases">
        <authorList>
            <person name="Kaushik A."/>
        </authorList>
    </citation>
    <scope>NUCLEOTIDE SEQUENCE</scope>
    <source>
        <strain evidence="7">AG5</strain>
    </source>
</reference>
<dbReference type="Pfam" id="PF00488">
    <property type="entry name" value="MutS_V"/>
    <property type="match status" value="1"/>
</dbReference>
<dbReference type="CDD" id="cd03281">
    <property type="entry name" value="ABC_MSH5_euk"/>
    <property type="match status" value="1"/>
</dbReference>
<dbReference type="GO" id="GO:0051026">
    <property type="term" value="P:chiasma assembly"/>
    <property type="evidence" value="ECO:0007669"/>
    <property type="project" value="TreeGrafter"/>
</dbReference>
<dbReference type="GO" id="GO:0005524">
    <property type="term" value="F:ATP binding"/>
    <property type="evidence" value="ECO:0007669"/>
    <property type="project" value="UniProtKB-KW"/>
</dbReference>
<dbReference type="SMART" id="SM00533">
    <property type="entry name" value="MUTSd"/>
    <property type="match status" value="1"/>
</dbReference>
<dbReference type="InterPro" id="IPR027417">
    <property type="entry name" value="P-loop_NTPase"/>
</dbReference>
<evidence type="ECO:0000256" key="2">
    <source>
        <dbReference type="ARBA" id="ARBA00022741"/>
    </source>
</evidence>
<dbReference type="PROSITE" id="PS00486">
    <property type="entry name" value="DNA_MISMATCH_REPAIR_2"/>
    <property type="match status" value="1"/>
</dbReference>
<evidence type="ECO:0000259" key="6">
    <source>
        <dbReference type="PROSITE" id="PS00486"/>
    </source>
</evidence>
<evidence type="ECO:0000313" key="7">
    <source>
        <dbReference type="EMBL" id="CAE7083338.1"/>
    </source>
</evidence>
<proteinExistence type="inferred from homology"/>
<evidence type="ECO:0000313" key="8">
    <source>
        <dbReference type="Proteomes" id="UP000663827"/>
    </source>
</evidence>
<comment type="similarity">
    <text evidence="1">Belongs to the DNA mismatch repair MutS family.</text>
</comment>
<dbReference type="Gene3D" id="1.10.1420.10">
    <property type="match status" value="1"/>
</dbReference>
<evidence type="ECO:0000256" key="4">
    <source>
        <dbReference type="ARBA" id="ARBA00023125"/>
    </source>
</evidence>
<dbReference type="GO" id="GO:0030983">
    <property type="term" value="F:mismatched DNA binding"/>
    <property type="evidence" value="ECO:0007669"/>
    <property type="project" value="InterPro"/>
</dbReference>
<dbReference type="Pfam" id="PF05192">
    <property type="entry name" value="MutS_III"/>
    <property type="match status" value="1"/>
</dbReference>
<evidence type="ECO:0000256" key="1">
    <source>
        <dbReference type="ARBA" id="ARBA00006271"/>
    </source>
</evidence>
<evidence type="ECO:0000256" key="3">
    <source>
        <dbReference type="ARBA" id="ARBA00022840"/>
    </source>
</evidence>
<evidence type="ECO:0000256" key="5">
    <source>
        <dbReference type="SAM" id="MobiDB-lite"/>
    </source>
</evidence>
<dbReference type="GO" id="GO:0006298">
    <property type="term" value="P:mismatch repair"/>
    <property type="evidence" value="ECO:0007669"/>
    <property type="project" value="InterPro"/>
</dbReference>
<dbReference type="GO" id="GO:0140664">
    <property type="term" value="F:ATP-dependent DNA damage sensor activity"/>
    <property type="evidence" value="ECO:0007669"/>
    <property type="project" value="InterPro"/>
</dbReference>
<feature type="region of interest" description="Disordered" evidence="5">
    <location>
        <begin position="1"/>
        <end position="32"/>
    </location>
</feature>
<dbReference type="InterPro" id="IPR045076">
    <property type="entry name" value="MutS"/>
</dbReference>
<feature type="domain" description="DNA mismatch repair proteins mutS family" evidence="6">
    <location>
        <begin position="693"/>
        <end position="709"/>
    </location>
</feature>
<sequence>MENSKRSLTSSDHDGDENAITQKRVRWNNGSDASRAASVEASSSDSGVGLKVFAAVTGCNGRVGGIYFNPENATLYLMEDTTDGSHFDLMRMFLEQTRVDICLVSSRADEHLIVFCQEFMELSGGQCQVRPHKEFVPHKGRAKLQQLSLLARLPGAEPDHPDDVLASGARHNVNDFLDSRRNVENDPNAQRLYAAIRLLNFGADEAPLCLSSAAALLEQLLRVHATEELDETQNHLGALHISNIEILSLNQVMQINADALSSLQIFDNENHASVHSDKTKEGHSLFQLLNHTSTHLGRSLLRRWCLRPSLSISTITARHAAIECLALAENTNTASDVRTHLGGLCQVPRAIELLKTGKKNGLSEWRSIAKFAYHVNLLKDTVRELRNREDIGAIDQFLTALDEVNTEDTGVLVNMVIDWEESQNNQRICVNPGIDEVLDEKKRIYNGLDDLLIRVARQVSQNMPEGYTSELNVLYFPQLGYLIRIPTPSGWITKKDLEQIPEWNFQLILFNDREIEIMEETLNRVLKHDNAITAVCEAAAEVDCLLSLSFASWLHGWVKPEMTEENVLEIRGGIHPLQSLLVPTFVPNDAHIVGGRGIGVENDADDAKSVMVCTGANACGKSVYLKQNALIPFMAQIGCFVPAQSARLGIVDKKTFPVFTRLQTKEGISKLQSAFMIDLAQVSLALRNCTSRSLVILDEFGKGSLSTDGAGLFAGVVNQLLKRGSNCPKLFASTHFHELFTRGLIPPELPISYAYMKVLLNSNVVQEEQRQAEITYLYKVTPGLCLDSYATQCARMYGINKSIVERARFVSAILSRNEIGVLLDEDMPQEQTEELEVRAAICQRFISWKMSVGDDMGVKDRLREVLGK</sequence>
<dbReference type="SMART" id="SM00534">
    <property type="entry name" value="MUTSac"/>
    <property type="match status" value="1"/>
</dbReference>